<dbReference type="Gene3D" id="3.90.1750.20">
    <property type="entry name" value="Putative Large Serine Recombinase, Chain B, Domain 2"/>
    <property type="match status" value="1"/>
</dbReference>
<proteinExistence type="predicted"/>
<dbReference type="PROSITE" id="PS51737">
    <property type="entry name" value="RECOMBINASE_DNA_BIND"/>
    <property type="match status" value="1"/>
</dbReference>
<feature type="domain" description="Resolvase/invertase-type recombinase catalytic" evidence="5">
    <location>
        <begin position="3"/>
        <end position="151"/>
    </location>
</feature>
<dbReference type="Pfam" id="PF07508">
    <property type="entry name" value="Recombinase"/>
    <property type="match status" value="1"/>
</dbReference>
<dbReference type="InterPro" id="IPR050639">
    <property type="entry name" value="SSR_resolvase"/>
</dbReference>
<keyword evidence="8" id="KW-1185">Reference proteome</keyword>
<comment type="caution">
    <text evidence="7">The sequence shown here is derived from an EMBL/GenBank/DDBJ whole genome shotgun (WGS) entry which is preliminary data.</text>
</comment>
<gene>
    <name evidence="7" type="ORF">E3V97_04935</name>
</gene>
<reference evidence="7 8" key="1">
    <citation type="submission" date="2019-03" db="EMBL/GenBank/DDBJ databases">
        <authorList>
            <person name="He R.-H."/>
        </authorList>
    </citation>
    <scope>NUCLEOTIDE SEQUENCE [LARGE SCALE GENOMIC DNA]</scope>
    <source>
        <strain evidence="7 8">DSM 19624</strain>
    </source>
</reference>
<dbReference type="Pfam" id="PF00239">
    <property type="entry name" value="Resolvase"/>
    <property type="match status" value="1"/>
</dbReference>
<dbReference type="InterPro" id="IPR038109">
    <property type="entry name" value="DNA_bind_recomb_sf"/>
</dbReference>
<protein>
    <submittedName>
        <fullName evidence="7">Recombinase family protein</fullName>
    </submittedName>
</protein>
<sequence>MKTADLYIRVSTDEQADKGYSQRSQEEVLRKYCDLNKIEVRKVIYEDHSAKTFMRPRWTELIENLKRLRNKIDLILFTKWDRFSRNAPDAYQMIAILKKLGVEPQAIEQPLDMSVPENKMMLAIYLTTPEIENDRRALNTLYGMRRAKKEGRWTGRAPVGYRNRCSPDGKNKYIEPNNDQARIMKWAFHELAEAKYSTEQVFKRAKALGLACNKNNFLVAIRNPIYCGLIPIPAYGDEKAFVAKGQHKGIISQELFYDVQDILNGKKKAIKTTIMSKSMLPLKGFIDCSNCTRTLCASASKGRNNYYYYYHCSSSCGYRKKAEEVNELFLTELQNYVLRQESVGHFKTAILDSFISLTGSDKDSKTSYIKQITEQNNRITKARELLLAGDIDGIDYKTIKVEAEKTIMRLEAKLTEIPSNTMSINQVEEVLDRAIDKLTKLDVIYWKSDIKVQREIIGSMFPEKVTFEQLQHRTAKVDFLFQIIYLINSQLGVKKERANENFFCLPSMAPSAGLEPATL</sequence>
<keyword evidence="2" id="KW-0238">DNA-binding</keyword>
<dbReference type="InterPro" id="IPR036162">
    <property type="entry name" value="Resolvase-like_N_sf"/>
</dbReference>
<dbReference type="PANTHER" id="PTHR30461">
    <property type="entry name" value="DNA-INVERTASE FROM LAMBDOID PROPHAGE"/>
    <property type="match status" value="1"/>
</dbReference>
<feature type="domain" description="Recombinase" evidence="6">
    <location>
        <begin position="158"/>
        <end position="269"/>
    </location>
</feature>
<dbReference type="CDD" id="cd00338">
    <property type="entry name" value="Ser_Recombinase"/>
    <property type="match status" value="1"/>
</dbReference>
<dbReference type="PROSITE" id="PS00397">
    <property type="entry name" value="RECOMBINASES_1"/>
    <property type="match status" value="1"/>
</dbReference>
<organism evidence="7 8">
    <name type="scientific">Pedobacter alluvionis</name>
    <dbReference type="NCBI Taxonomy" id="475253"/>
    <lineage>
        <taxon>Bacteria</taxon>
        <taxon>Pseudomonadati</taxon>
        <taxon>Bacteroidota</taxon>
        <taxon>Sphingobacteriia</taxon>
        <taxon>Sphingobacteriales</taxon>
        <taxon>Sphingobacteriaceae</taxon>
        <taxon>Pedobacter</taxon>
    </lineage>
</organism>
<dbReference type="PANTHER" id="PTHR30461:SF23">
    <property type="entry name" value="DNA RECOMBINASE-RELATED"/>
    <property type="match status" value="1"/>
</dbReference>
<evidence type="ECO:0000256" key="4">
    <source>
        <dbReference type="PROSITE-ProRule" id="PRU10137"/>
    </source>
</evidence>
<dbReference type="SUPFAM" id="SSF53041">
    <property type="entry name" value="Resolvase-like"/>
    <property type="match status" value="1"/>
</dbReference>
<accession>A0ABY2HUB2</accession>
<dbReference type="PROSITE" id="PS51736">
    <property type="entry name" value="RECOMBINASES_3"/>
    <property type="match status" value="1"/>
</dbReference>
<dbReference type="Gene3D" id="3.40.50.1390">
    <property type="entry name" value="Resolvase, N-terminal catalytic domain"/>
    <property type="match status" value="1"/>
</dbReference>
<evidence type="ECO:0000256" key="2">
    <source>
        <dbReference type="ARBA" id="ARBA00023125"/>
    </source>
</evidence>
<evidence type="ECO:0000256" key="3">
    <source>
        <dbReference type="ARBA" id="ARBA00023172"/>
    </source>
</evidence>
<evidence type="ECO:0000259" key="6">
    <source>
        <dbReference type="PROSITE" id="PS51737"/>
    </source>
</evidence>
<evidence type="ECO:0000259" key="5">
    <source>
        <dbReference type="PROSITE" id="PS51736"/>
    </source>
</evidence>
<evidence type="ECO:0000313" key="8">
    <source>
        <dbReference type="Proteomes" id="UP000297429"/>
    </source>
</evidence>
<name>A0ABY2HUB2_9SPHI</name>
<dbReference type="RefSeq" id="WP_121284147.1">
    <property type="nucleotide sequence ID" value="NZ_RCCK01000011.1"/>
</dbReference>
<dbReference type="InterPro" id="IPR006119">
    <property type="entry name" value="Resolv_N"/>
</dbReference>
<feature type="active site" description="O-(5'-phospho-DNA)-serine intermediate" evidence="4">
    <location>
        <position position="11"/>
    </location>
</feature>
<keyword evidence="3" id="KW-0233">DNA recombination</keyword>
<evidence type="ECO:0000256" key="1">
    <source>
        <dbReference type="ARBA" id="ARBA00022908"/>
    </source>
</evidence>
<dbReference type="Proteomes" id="UP000297429">
    <property type="component" value="Unassembled WGS sequence"/>
</dbReference>
<dbReference type="EMBL" id="SOPX01000001">
    <property type="protein sequence ID" value="TFB33393.1"/>
    <property type="molecule type" value="Genomic_DNA"/>
</dbReference>
<dbReference type="InterPro" id="IPR011109">
    <property type="entry name" value="DNA_bind_recombinase_dom"/>
</dbReference>
<keyword evidence="1" id="KW-0229">DNA integration</keyword>
<evidence type="ECO:0000313" key="7">
    <source>
        <dbReference type="EMBL" id="TFB33393.1"/>
    </source>
</evidence>
<dbReference type="SMART" id="SM00857">
    <property type="entry name" value="Resolvase"/>
    <property type="match status" value="1"/>
</dbReference>
<dbReference type="InterPro" id="IPR006118">
    <property type="entry name" value="Recombinase_CS"/>
</dbReference>